<dbReference type="AlphaFoldDB" id="A0A3N0DNX5"/>
<comment type="similarity">
    <text evidence="2 7">Belongs to the DedA family.</text>
</comment>
<dbReference type="PANTHER" id="PTHR30353:SF0">
    <property type="entry name" value="TRANSMEMBRANE PROTEIN"/>
    <property type="match status" value="1"/>
</dbReference>
<dbReference type="InterPro" id="IPR032816">
    <property type="entry name" value="VTT_dom"/>
</dbReference>
<comment type="subcellular location">
    <subcellularLocation>
        <location evidence="1 7">Cell membrane</location>
        <topology evidence="1 7">Multi-pass membrane protein</topology>
    </subcellularLocation>
</comment>
<keyword evidence="4 7" id="KW-0812">Transmembrane</keyword>
<evidence type="ECO:0000256" key="2">
    <source>
        <dbReference type="ARBA" id="ARBA00010792"/>
    </source>
</evidence>
<evidence type="ECO:0000256" key="5">
    <source>
        <dbReference type="ARBA" id="ARBA00022989"/>
    </source>
</evidence>
<evidence type="ECO:0000259" key="8">
    <source>
        <dbReference type="Pfam" id="PF09335"/>
    </source>
</evidence>
<gene>
    <name evidence="9" type="ORF">EFL95_17790</name>
</gene>
<feature type="domain" description="VTT" evidence="8">
    <location>
        <begin position="97"/>
        <end position="202"/>
    </location>
</feature>
<keyword evidence="6 7" id="KW-0472">Membrane</keyword>
<dbReference type="GO" id="GO:0005886">
    <property type="term" value="C:plasma membrane"/>
    <property type="evidence" value="ECO:0007669"/>
    <property type="project" value="UniProtKB-SubCell"/>
</dbReference>
<proteinExistence type="inferred from homology"/>
<dbReference type="EMBL" id="RJSG01000005">
    <property type="protein sequence ID" value="RNL77342.1"/>
    <property type="molecule type" value="Genomic_DNA"/>
</dbReference>
<sequence length="250" mass="25883">MLEDPGRAAVPGVREDEAGPRTVHLQEFSSAHAWQCSPRCQTWRVPGFPDLTALEPGVLLAAAAGLVFLQAALVIGIFIPGGKAAFLTGLTASLGHLPLWLSYSSIAAAIVTGSAVGYLIGRAQGPRLLGHKALVKRRAKVESAQALLHRRVLVAMIGGRYVAALRAILPSLAGASGIDQRRFLVGNLVGGLAWAAVSVGSGFVGGTSLLELSKSSPVTWGAVGLIAVAVLGVVLVLRRRSADVPEPRAD</sequence>
<evidence type="ECO:0000313" key="10">
    <source>
        <dbReference type="Proteomes" id="UP000277094"/>
    </source>
</evidence>
<feature type="transmembrane region" description="Helical" evidence="7">
    <location>
        <begin position="184"/>
        <end position="206"/>
    </location>
</feature>
<comment type="caution">
    <text evidence="9">The sequence shown here is derived from an EMBL/GenBank/DDBJ whole genome shotgun (WGS) entry which is preliminary data.</text>
</comment>
<keyword evidence="5 7" id="KW-1133">Transmembrane helix</keyword>
<accession>A0A3N0DNX5</accession>
<name>A0A3N0DNX5_9ACTN</name>
<organism evidence="9 10">
    <name type="scientific">Nocardioides marmorisolisilvae</name>
    <dbReference type="NCBI Taxonomy" id="1542737"/>
    <lineage>
        <taxon>Bacteria</taxon>
        <taxon>Bacillati</taxon>
        <taxon>Actinomycetota</taxon>
        <taxon>Actinomycetes</taxon>
        <taxon>Propionibacteriales</taxon>
        <taxon>Nocardioidaceae</taxon>
        <taxon>Nocardioides</taxon>
    </lineage>
</organism>
<evidence type="ECO:0000256" key="7">
    <source>
        <dbReference type="RuleBase" id="RU367016"/>
    </source>
</evidence>
<dbReference type="OrthoDB" id="9813426at2"/>
<feature type="transmembrane region" description="Helical" evidence="7">
    <location>
        <begin position="99"/>
        <end position="120"/>
    </location>
</feature>
<feature type="transmembrane region" description="Helical" evidence="7">
    <location>
        <begin position="218"/>
        <end position="237"/>
    </location>
</feature>
<dbReference type="PANTHER" id="PTHR30353">
    <property type="entry name" value="INNER MEMBRANE PROTEIN DEDA-RELATED"/>
    <property type="match status" value="1"/>
</dbReference>
<feature type="transmembrane region" description="Helical" evidence="7">
    <location>
        <begin position="58"/>
        <end position="79"/>
    </location>
</feature>
<protein>
    <submittedName>
        <fullName evidence="9">DedA family protein</fullName>
    </submittedName>
</protein>
<keyword evidence="10" id="KW-1185">Reference proteome</keyword>
<dbReference type="InterPro" id="IPR032818">
    <property type="entry name" value="DedA-like"/>
</dbReference>
<evidence type="ECO:0000313" key="9">
    <source>
        <dbReference type="EMBL" id="RNL77342.1"/>
    </source>
</evidence>
<reference evidence="9 10" key="1">
    <citation type="submission" date="2018-11" db="EMBL/GenBank/DDBJ databases">
        <authorList>
            <person name="Li F."/>
        </authorList>
    </citation>
    <scope>NUCLEOTIDE SEQUENCE [LARGE SCALE GENOMIC DNA]</scope>
    <source>
        <strain evidence="9 10">KIS18-7</strain>
    </source>
</reference>
<dbReference type="Pfam" id="PF09335">
    <property type="entry name" value="VTT_dom"/>
    <property type="match status" value="1"/>
</dbReference>
<keyword evidence="3 7" id="KW-1003">Cell membrane</keyword>
<evidence type="ECO:0000256" key="4">
    <source>
        <dbReference type="ARBA" id="ARBA00022692"/>
    </source>
</evidence>
<evidence type="ECO:0000256" key="1">
    <source>
        <dbReference type="ARBA" id="ARBA00004651"/>
    </source>
</evidence>
<evidence type="ECO:0000256" key="3">
    <source>
        <dbReference type="ARBA" id="ARBA00022475"/>
    </source>
</evidence>
<evidence type="ECO:0000256" key="6">
    <source>
        <dbReference type="ARBA" id="ARBA00023136"/>
    </source>
</evidence>
<dbReference type="Proteomes" id="UP000277094">
    <property type="component" value="Unassembled WGS sequence"/>
</dbReference>